<evidence type="ECO:0000313" key="4">
    <source>
        <dbReference type="Proteomes" id="UP000008698"/>
    </source>
</evidence>
<gene>
    <name evidence="3" type="ORF">VDBG_08368</name>
</gene>
<sequence>MSTSYDSEPDSVLINKTPEGITTITINREARRNAVDGPTGKKLTDAFLAFEDDPTQKVAVFHGAHGTFCAGFDLHEVAKFGQGGSGGSYGGPLVSPDHRVEGRNIGPIGPSRMQIKKPVISAVSGYAVRRWPRAVAAWANLRVARGRRRLRRLLAVGGASSTRTVRCKHSSPRSRLDMILTGRSRRRPKGPADGSREQGRAQGPGAGRRRRRFARQLLLFPQLCMNTDRASCYYAAYNASSFEDALSREFDEGIKVVTAESVSGAAKFSSGAGRHGAFERPEDGAKLA</sequence>
<protein>
    <submittedName>
        <fullName evidence="3">Enoyl-CoA hydratase</fullName>
    </submittedName>
</protein>
<dbReference type="CDD" id="cd06558">
    <property type="entry name" value="crotonase-like"/>
    <property type="match status" value="1"/>
</dbReference>
<dbReference type="STRING" id="526221.C9STU7"/>
<dbReference type="InterPro" id="IPR029045">
    <property type="entry name" value="ClpP/crotonase-like_dom_sf"/>
</dbReference>
<keyword evidence="4" id="KW-1185">Reference proteome</keyword>
<feature type="compositionally biased region" description="Basic and acidic residues" evidence="2">
    <location>
        <begin position="276"/>
        <end position="288"/>
    </location>
</feature>
<reference evidence="4" key="1">
    <citation type="journal article" date="2011" name="PLoS Pathog.">
        <title>Comparative genomics yields insights into niche adaptation of plant vascular wilt pathogens.</title>
        <authorList>
            <person name="Klosterman S.J."/>
            <person name="Subbarao K.V."/>
            <person name="Kang S."/>
            <person name="Veronese P."/>
            <person name="Gold S.E."/>
            <person name="Thomma B.P.H.J."/>
            <person name="Chen Z."/>
            <person name="Henrissat B."/>
            <person name="Lee Y.-H."/>
            <person name="Park J."/>
            <person name="Garcia-Pedrajas M.D."/>
            <person name="Barbara D.J."/>
            <person name="Anchieta A."/>
            <person name="de Jonge R."/>
            <person name="Santhanam P."/>
            <person name="Maruthachalam K."/>
            <person name="Atallah Z."/>
            <person name="Amyotte S.G."/>
            <person name="Paz Z."/>
            <person name="Inderbitzin P."/>
            <person name="Hayes R.J."/>
            <person name="Heiman D.I."/>
            <person name="Young S."/>
            <person name="Zeng Q."/>
            <person name="Engels R."/>
            <person name="Galagan J."/>
            <person name="Cuomo C.A."/>
            <person name="Dobinson K.F."/>
            <person name="Ma L.-J."/>
        </authorList>
    </citation>
    <scope>NUCLEOTIDE SEQUENCE [LARGE SCALE GENOMIC DNA]</scope>
    <source>
        <strain evidence="4">VaMs.102 / ATCC MYA-4576 / FGSC 10136</strain>
    </source>
</reference>
<dbReference type="EMBL" id="DS985225">
    <property type="protein sequence ID" value="EEY22258.1"/>
    <property type="molecule type" value="Genomic_DNA"/>
</dbReference>
<evidence type="ECO:0000256" key="1">
    <source>
        <dbReference type="ARBA" id="ARBA00005254"/>
    </source>
</evidence>
<dbReference type="Proteomes" id="UP000008698">
    <property type="component" value="Unassembled WGS sequence"/>
</dbReference>
<organism evidence="4">
    <name type="scientific">Verticillium alfalfae (strain VaMs.102 / ATCC MYA-4576 / FGSC 10136)</name>
    <name type="common">Verticillium wilt of alfalfa</name>
    <name type="synonym">Verticillium albo-atrum</name>
    <dbReference type="NCBI Taxonomy" id="526221"/>
    <lineage>
        <taxon>Eukaryota</taxon>
        <taxon>Fungi</taxon>
        <taxon>Dikarya</taxon>
        <taxon>Ascomycota</taxon>
        <taxon>Pezizomycotina</taxon>
        <taxon>Sordariomycetes</taxon>
        <taxon>Hypocreomycetidae</taxon>
        <taxon>Glomerellales</taxon>
        <taxon>Plectosphaerellaceae</taxon>
        <taxon>Verticillium</taxon>
    </lineage>
</organism>
<evidence type="ECO:0000256" key="2">
    <source>
        <dbReference type="SAM" id="MobiDB-lite"/>
    </source>
</evidence>
<dbReference type="Gene3D" id="1.10.287.2460">
    <property type="match status" value="1"/>
</dbReference>
<name>C9STU7_VERA1</name>
<feature type="region of interest" description="Disordered" evidence="2">
    <location>
        <begin position="164"/>
        <end position="209"/>
    </location>
</feature>
<dbReference type="SUPFAM" id="SSF52096">
    <property type="entry name" value="ClpP/crotonase"/>
    <property type="match status" value="1"/>
</dbReference>
<dbReference type="OrthoDB" id="2018133at2759"/>
<proteinExistence type="inferred from homology"/>
<dbReference type="Gene3D" id="3.90.226.10">
    <property type="entry name" value="2-enoyl-CoA Hydratase, Chain A, domain 1"/>
    <property type="match status" value="1"/>
</dbReference>
<evidence type="ECO:0000313" key="3">
    <source>
        <dbReference type="EMBL" id="EEY22258.1"/>
    </source>
</evidence>
<comment type="similarity">
    <text evidence="1">Belongs to the enoyl-CoA hydratase/isomerase family.</text>
</comment>
<feature type="region of interest" description="Disordered" evidence="2">
    <location>
        <begin position="269"/>
        <end position="288"/>
    </location>
</feature>
<dbReference type="PANTHER" id="PTHR43802:SF1">
    <property type="entry name" value="IP11341P-RELATED"/>
    <property type="match status" value="1"/>
</dbReference>
<dbReference type="KEGG" id="val:VDBG_08368"/>
<dbReference type="Pfam" id="PF00378">
    <property type="entry name" value="ECH_1"/>
    <property type="match status" value="1"/>
</dbReference>
<dbReference type="HOGENOM" id="CLU_009834_7_4_1"/>
<dbReference type="InterPro" id="IPR001753">
    <property type="entry name" value="Enoyl-CoA_hydra/iso"/>
</dbReference>
<dbReference type="eggNOG" id="KOG1680">
    <property type="taxonomic scope" value="Eukaryota"/>
</dbReference>
<dbReference type="OMA" id="PKTDSWH"/>
<dbReference type="GeneID" id="9529372"/>
<dbReference type="PANTHER" id="PTHR43802">
    <property type="entry name" value="ENOYL-COA HYDRATASE"/>
    <property type="match status" value="1"/>
</dbReference>
<accession>C9STU7</accession>
<dbReference type="AlphaFoldDB" id="C9STU7"/>
<dbReference type="RefSeq" id="XP_003001323.1">
    <property type="nucleotide sequence ID" value="XM_003001277.1"/>
</dbReference>